<reference evidence="1 2" key="1">
    <citation type="submission" date="2016-11" db="EMBL/GenBank/DDBJ databases">
        <authorList>
            <person name="Jaros S."/>
            <person name="Januszkiewicz K."/>
            <person name="Wedrychowicz H."/>
        </authorList>
    </citation>
    <scope>NUCLEOTIDE SEQUENCE [LARGE SCALE GENOMIC DNA]</scope>
    <source>
        <strain evidence="1 2">GAS86</strain>
    </source>
</reference>
<gene>
    <name evidence="1" type="ORF">SAMN05444168_2329</name>
</gene>
<dbReference type="EMBL" id="FSRM01000001">
    <property type="protein sequence ID" value="SIO05816.1"/>
    <property type="molecule type" value="Genomic_DNA"/>
</dbReference>
<name>A0A1N6GEA5_9BURK</name>
<sequence>MPDAFACFAGWQQLYQLWELIVLACKFLWDVLRFLGGGG</sequence>
<evidence type="ECO:0000313" key="1">
    <source>
        <dbReference type="EMBL" id="SIO05816.1"/>
    </source>
</evidence>
<protein>
    <submittedName>
        <fullName evidence="1">Uncharacterized protein</fullName>
    </submittedName>
</protein>
<accession>A0A1N6GEA5</accession>
<dbReference type="Proteomes" id="UP000184693">
    <property type="component" value="Unassembled WGS sequence"/>
</dbReference>
<dbReference type="AlphaFoldDB" id="A0A1N6GEA5"/>
<organism evidence="1 2">
    <name type="scientific">Paraburkholderia phenazinium</name>
    <dbReference type="NCBI Taxonomy" id="60549"/>
    <lineage>
        <taxon>Bacteria</taxon>
        <taxon>Pseudomonadati</taxon>
        <taxon>Pseudomonadota</taxon>
        <taxon>Betaproteobacteria</taxon>
        <taxon>Burkholderiales</taxon>
        <taxon>Burkholderiaceae</taxon>
        <taxon>Paraburkholderia</taxon>
    </lineage>
</organism>
<proteinExistence type="predicted"/>
<evidence type="ECO:0000313" key="2">
    <source>
        <dbReference type="Proteomes" id="UP000184693"/>
    </source>
</evidence>